<organism evidence="2 3">
    <name type="scientific">Halarchaeum salinum</name>
    <dbReference type="NCBI Taxonomy" id="489912"/>
    <lineage>
        <taxon>Archaea</taxon>
        <taxon>Methanobacteriati</taxon>
        <taxon>Methanobacteriota</taxon>
        <taxon>Stenosarchaea group</taxon>
        <taxon>Halobacteria</taxon>
        <taxon>Halobacteriales</taxon>
        <taxon>Halobacteriaceae</taxon>
    </lineage>
</organism>
<dbReference type="RefSeq" id="WP_211313087.1">
    <property type="nucleotide sequence ID" value="NZ_BAAABL010000051.1"/>
</dbReference>
<protein>
    <submittedName>
        <fullName evidence="2">Uncharacterized protein</fullName>
    </submittedName>
</protein>
<proteinExistence type="predicted"/>
<dbReference type="AlphaFoldDB" id="A0AAV3S8G2"/>
<name>A0AAV3S8G2_9EURY</name>
<feature type="transmembrane region" description="Helical" evidence="1">
    <location>
        <begin position="27"/>
        <end position="48"/>
    </location>
</feature>
<gene>
    <name evidence="2" type="ORF">GCM10009066_17450</name>
</gene>
<keyword evidence="1" id="KW-0472">Membrane</keyword>
<sequence length="111" mass="11883">MLVLAYLALLFSALACAKYALVDRRATLTTMPASMVFFAAFSISSFAVEPLTGGEPRSMVGLFALGLGGLLFMLAMTILEAIGSLPDHPVEQVFEIDNPARSGRENPRSDD</sequence>
<keyword evidence="3" id="KW-1185">Reference proteome</keyword>
<evidence type="ECO:0000313" key="3">
    <source>
        <dbReference type="Proteomes" id="UP001500837"/>
    </source>
</evidence>
<evidence type="ECO:0000256" key="1">
    <source>
        <dbReference type="SAM" id="Phobius"/>
    </source>
</evidence>
<dbReference type="Proteomes" id="UP001500837">
    <property type="component" value="Unassembled WGS sequence"/>
</dbReference>
<reference evidence="2 3" key="1">
    <citation type="journal article" date="2019" name="Int. J. Syst. Evol. Microbiol.">
        <title>The Global Catalogue of Microorganisms (GCM) 10K type strain sequencing project: providing services to taxonomists for standard genome sequencing and annotation.</title>
        <authorList>
            <consortium name="The Broad Institute Genomics Platform"/>
            <consortium name="The Broad Institute Genome Sequencing Center for Infectious Disease"/>
            <person name="Wu L."/>
            <person name="Ma J."/>
        </authorList>
    </citation>
    <scope>NUCLEOTIDE SEQUENCE [LARGE SCALE GENOMIC DNA]</scope>
    <source>
        <strain evidence="2 3">JCM 16330</strain>
    </source>
</reference>
<comment type="caution">
    <text evidence="2">The sequence shown here is derived from an EMBL/GenBank/DDBJ whole genome shotgun (WGS) entry which is preliminary data.</text>
</comment>
<accession>A0AAV3S8G2</accession>
<feature type="transmembrane region" description="Helical" evidence="1">
    <location>
        <begin position="60"/>
        <end position="79"/>
    </location>
</feature>
<keyword evidence="1" id="KW-0812">Transmembrane</keyword>
<keyword evidence="1" id="KW-1133">Transmembrane helix</keyword>
<dbReference type="EMBL" id="BAAABL010000051">
    <property type="protein sequence ID" value="GAA0303992.1"/>
    <property type="molecule type" value="Genomic_DNA"/>
</dbReference>
<evidence type="ECO:0000313" key="2">
    <source>
        <dbReference type="EMBL" id="GAA0303992.1"/>
    </source>
</evidence>